<dbReference type="InterPro" id="IPR013087">
    <property type="entry name" value="Znf_C2H2_type"/>
</dbReference>
<dbReference type="KEGG" id="hir:HETIRDRAFT_321079"/>
<evidence type="ECO:0000256" key="1">
    <source>
        <dbReference type="PROSITE-ProRule" id="PRU00042"/>
    </source>
</evidence>
<feature type="domain" description="C2H2-type" evidence="3">
    <location>
        <begin position="400"/>
        <end position="429"/>
    </location>
</feature>
<dbReference type="HOGENOM" id="CLU_022952_0_0_1"/>
<accession>W4K5F1</accession>
<organism evidence="4 5">
    <name type="scientific">Heterobasidion irregulare (strain TC 32-1)</name>
    <dbReference type="NCBI Taxonomy" id="747525"/>
    <lineage>
        <taxon>Eukaryota</taxon>
        <taxon>Fungi</taxon>
        <taxon>Dikarya</taxon>
        <taxon>Basidiomycota</taxon>
        <taxon>Agaricomycotina</taxon>
        <taxon>Agaricomycetes</taxon>
        <taxon>Russulales</taxon>
        <taxon>Bondarzewiaceae</taxon>
        <taxon>Heterobasidion</taxon>
        <taxon>Heterobasidion annosum species complex</taxon>
    </lineage>
</organism>
<dbReference type="Gene3D" id="3.30.160.60">
    <property type="entry name" value="Classic Zinc Finger"/>
    <property type="match status" value="1"/>
</dbReference>
<name>W4K5F1_HETIT</name>
<dbReference type="OrthoDB" id="10004641at2759"/>
<feature type="region of interest" description="Disordered" evidence="2">
    <location>
        <begin position="364"/>
        <end position="390"/>
    </location>
</feature>
<sequence length="473" mass="51332">MFNLDDFTKTVFEDIRDGVPIIGPDYSSHLDFVSAANEPVDHQHFQSSNLPTPTPGTSSFDMMLVPNGDEHPFWDVTAHPHVTHPRAAFSSNYMAPNDVSVPPPPTARRERRMNGGMDTVERISFSNPQAVAIGFPGTHEYTGGNTLRTNTTSTRTSDYEENFPVVGPVPVAERLSAQGLRPMMTSRAAQQWHPTQMPFVAAKYGSPLASVPLRALPSSAASVTFTQFNPVPDMTTEYGLDLFSQSSWIGEPFNPGPLQAQSWETSQQAPWHPAQSHLDEMSFQAAGSSSFPSSVMPWPFGAAGESAFPSGPTPSFSTGYGDDLSFVSVAEQPFGQGLAMPTQAPQTSETYPQPLPYPIIESASDVAPQASSSSSSAPEPSNAAPTMGKNSQTPYLLAKVKCHLCEKGFNRGSELHDHWMTNKHRLRKLQAENPGVVVTVADLIPNCFCPSCGKGYTTPYIVTRHLKTCRGRI</sequence>
<dbReference type="AlphaFoldDB" id="W4K5F1"/>
<dbReference type="PROSITE" id="PS00028">
    <property type="entry name" value="ZINC_FINGER_C2H2_1"/>
    <property type="match status" value="1"/>
</dbReference>
<dbReference type="RefSeq" id="XP_009547040.1">
    <property type="nucleotide sequence ID" value="XM_009548745.1"/>
</dbReference>
<keyword evidence="1" id="KW-0479">Metal-binding</keyword>
<evidence type="ECO:0000313" key="5">
    <source>
        <dbReference type="Proteomes" id="UP000030671"/>
    </source>
</evidence>
<keyword evidence="1" id="KW-0863">Zinc-finger</keyword>
<dbReference type="GO" id="GO:0008270">
    <property type="term" value="F:zinc ion binding"/>
    <property type="evidence" value="ECO:0007669"/>
    <property type="project" value="UniProtKB-KW"/>
</dbReference>
<keyword evidence="1" id="KW-0862">Zinc</keyword>
<feature type="region of interest" description="Disordered" evidence="2">
    <location>
        <begin position="135"/>
        <end position="162"/>
    </location>
</feature>
<evidence type="ECO:0000256" key="2">
    <source>
        <dbReference type="SAM" id="MobiDB-lite"/>
    </source>
</evidence>
<feature type="compositionally biased region" description="Low complexity" evidence="2">
    <location>
        <begin position="142"/>
        <end position="156"/>
    </location>
</feature>
<dbReference type="Proteomes" id="UP000030671">
    <property type="component" value="Unassembled WGS sequence"/>
</dbReference>
<feature type="compositionally biased region" description="Low complexity" evidence="2">
    <location>
        <begin position="364"/>
        <end position="385"/>
    </location>
</feature>
<protein>
    <recommendedName>
        <fullName evidence="3">C2H2-type domain-containing protein</fullName>
    </recommendedName>
</protein>
<reference evidence="4 5" key="1">
    <citation type="journal article" date="2012" name="New Phytol.">
        <title>Insight into trade-off between wood decay and parasitism from the genome of a fungal forest pathogen.</title>
        <authorList>
            <person name="Olson A."/>
            <person name="Aerts A."/>
            <person name="Asiegbu F."/>
            <person name="Belbahri L."/>
            <person name="Bouzid O."/>
            <person name="Broberg A."/>
            <person name="Canback B."/>
            <person name="Coutinho P.M."/>
            <person name="Cullen D."/>
            <person name="Dalman K."/>
            <person name="Deflorio G."/>
            <person name="van Diepen L.T."/>
            <person name="Dunand C."/>
            <person name="Duplessis S."/>
            <person name="Durling M."/>
            <person name="Gonthier P."/>
            <person name="Grimwood J."/>
            <person name="Fossdal C.G."/>
            <person name="Hansson D."/>
            <person name="Henrissat B."/>
            <person name="Hietala A."/>
            <person name="Himmelstrand K."/>
            <person name="Hoffmeister D."/>
            <person name="Hogberg N."/>
            <person name="James T.Y."/>
            <person name="Karlsson M."/>
            <person name="Kohler A."/>
            <person name="Kues U."/>
            <person name="Lee Y.H."/>
            <person name="Lin Y.C."/>
            <person name="Lind M."/>
            <person name="Lindquist E."/>
            <person name="Lombard V."/>
            <person name="Lucas S."/>
            <person name="Lunden K."/>
            <person name="Morin E."/>
            <person name="Murat C."/>
            <person name="Park J."/>
            <person name="Raffaello T."/>
            <person name="Rouze P."/>
            <person name="Salamov A."/>
            <person name="Schmutz J."/>
            <person name="Solheim H."/>
            <person name="Stahlberg J."/>
            <person name="Velez H."/>
            <person name="de Vries R.P."/>
            <person name="Wiebenga A."/>
            <person name="Woodward S."/>
            <person name="Yakovlev I."/>
            <person name="Garbelotto M."/>
            <person name="Martin F."/>
            <person name="Grigoriev I.V."/>
            <person name="Stenlid J."/>
        </authorList>
    </citation>
    <scope>NUCLEOTIDE SEQUENCE [LARGE SCALE GENOMIC DNA]</scope>
    <source>
        <strain evidence="4 5">TC 32-1</strain>
    </source>
</reference>
<keyword evidence="5" id="KW-1185">Reference proteome</keyword>
<proteinExistence type="predicted"/>
<dbReference type="GeneID" id="20670718"/>
<dbReference type="InParanoid" id="W4K5F1"/>
<evidence type="ECO:0000313" key="4">
    <source>
        <dbReference type="EMBL" id="ETW80266.1"/>
    </source>
</evidence>
<dbReference type="EMBL" id="KI925459">
    <property type="protein sequence ID" value="ETW80266.1"/>
    <property type="molecule type" value="Genomic_DNA"/>
</dbReference>
<dbReference type="PROSITE" id="PS50157">
    <property type="entry name" value="ZINC_FINGER_C2H2_2"/>
    <property type="match status" value="1"/>
</dbReference>
<evidence type="ECO:0000259" key="3">
    <source>
        <dbReference type="PROSITE" id="PS50157"/>
    </source>
</evidence>
<gene>
    <name evidence="4" type="ORF">HETIRDRAFT_321079</name>
</gene>